<keyword evidence="2" id="KW-1185">Reference proteome</keyword>
<gene>
    <name evidence="1" type="ORF">AMECASPLE_039262</name>
</gene>
<dbReference type="Proteomes" id="UP001469553">
    <property type="component" value="Unassembled WGS sequence"/>
</dbReference>
<name>A0ABV1A5X0_9TELE</name>
<proteinExistence type="predicted"/>
<protein>
    <submittedName>
        <fullName evidence="1">Uncharacterized protein</fullName>
    </submittedName>
</protein>
<accession>A0ABV1A5X0</accession>
<evidence type="ECO:0000313" key="2">
    <source>
        <dbReference type="Proteomes" id="UP001469553"/>
    </source>
</evidence>
<reference evidence="1 2" key="1">
    <citation type="submission" date="2021-06" db="EMBL/GenBank/DDBJ databases">
        <authorList>
            <person name="Palmer J.M."/>
        </authorList>
    </citation>
    <scope>NUCLEOTIDE SEQUENCE [LARGE SCALE GENOMIC DNA]</scope>
    <source>
        <strain evidence="1 2">AS_MEX2019</strain>
        <tissue evidence="1">Muscle</tissue>
    </source>
</reference>
<sequence>MPQKIWPETRISGIMFTEQMSLNLNYLLTRTEEMFGINIIQHSRKITSYQLCSMAVEVSWFGDALLQQSLLWFLAARGAWTAQSPPLNTYAKWNKKTEVTHHVSK</sequence>
<evidence type="ECO:0000313" key="1">
    <source>
        <dbReference type="EMBL" id="MEQ2313205.1"/>
    </source>
</evidence>
<dbReference type="EMBL" id="JAHRIP010083242">
    <property type="protein sequence ID" value="MEQ2313205.1"/>
    <property type="molecule type" value="Genomic_DNA"/>
</dbReference>
<comment type="caution">
    <text evidence="1">The sequence shown here is derived from an EMBL/GenBank/DDBJ whole genome shotgun (WGS) entry which is preliminary data.</text>
</comment>
<organism evidence="1 2">
    <name type="scientific">Ameca splendens</name>
    <dbReference type="NCBI Taxonomy" id="208324"/>
    <lineage>
        <taxon>Eukaryota</taxon>
        <taxon>Metazoa</taxon>
        <taxon>Chordata</taxon>
        <taxon>Craniata</taxon>
        <taxon>Vertebrata</taxon>
        <taxon>Euteleostomi</taxon>
        <taxon>Actinopterygii</taxon>
        <taxon>Neopterygii</taxon>
        <taxon>Teleostei</taxon>
        <taxon>Neoteleostei</taxon>
        <taxon>Acanthomorphata</taxon>
        <taxon>Ovalentaria</taxon>
        <taxon>Atherinomorphae</taxon>
        <taxon>Cyprinodontiformes</taxon>
        <taxon>Goodeidae</taxon>
        <taxon>Ameca</taxon>
    </lineage>
</organism>